<dbReference type="InterPro" id="IPR026104">
    <property type="entry name" value="ZNF_C2HC_dom_1C"/>
</dbReference>
<evidence type="ECO:0000256" key="1">
    <source>
        <dbReference type="ARBA" id="ARBA00010843"/>
    </source>
</evidence>
<evidence type="ECO:0000256" key="2">
    <source>
        <dbReference type="ARBA" id="ARBA00022723"/>
    </source>
</evidence>
<dbReference type="PANTHER" id="PTHR14649">
    <property type="entry name" value="ZINC FINGER C2HC DOMAIN-CONTAINING PROTEIN 1C"/>
    <property type="match status" value="1"/>
</dbReference>
<keyword evidence="5 7" id="KW-0175">Coiled coil</keyword>
<sequence length="525" mass="59253">MAQLQLAVCSHVDPMISNPNLPATSQEKCHAEALREQPRLEHLRANIQQQLLSNKDKKLKDVYIQKGRSASCSEPAESSQLISENAGFWSAGPHNWYLKKQASTLSSHWRPKRRGVDRAYPLKPVFHQKAENGSTPSSWQVANPPATETPSPNISSEKKGRSYAVKAQHVGVPFPVSIEQSKREGSHPRRAESGYIQKLEAAGRNLEQEIQRKEALLREKLRRTEEELRRIQWERQQAEVKARKERGLWMPERKAADISWRHLSRSRAQPSDGHRKTAPNIPVASTEMTPVPLELHMETLKKQRLMASNSKIRENVAQENAALCPEVASRHDQPPTALLLGQPDCMAGAPPLPYMEAPSSVEDWGECSFCGRKLYCSRLEKHISICSKNHGSKRKVFDSSKARAKGTELEAYNLLMGSDPSQKRTSTISSDGSKQSSMQSNQSNWRQKHESFINTLRRAREVQRVISKGGKASDLLPAPPMENPDYKLCPYCTRQFAPKVAGRHIPKCKNIKNRPPPPPQQKRRC</sequence>
<feature type="region of interest" description="Disordered" evidence="8">
    <location>
        <begin position="415"/>
        <end position="449"/>
    </location>
</feature>
<feature type="region of interest" description="Disordered" evidence="8">
    <location>
        <begin position="127"/>
        <end position="160"/>
    </location>
</feature>
<evidence type="ECO:0000313" key="11">
    <source>
        <dbReference type="RefSeq" id="XP_015276120.1"/>
    </source>
</evidence>
<keyword evidence="4" id="KW-0862">Zinc</keyword>
<evidence type="ECO:0000256" key="5">
    <source>
        <dbReference type="ARBA" id="ARBA00023054"/>
    </source>
</evidence>
<comment type="similarity">
    <text evidence="1">Belongs to the ZC2HC1 family.</text>
</comment>
<accession>A0ABM1KQY3</accession>
<evidence type="ECO:0000256" key="6">
    <source>
        <dbReference type="PROSITE-ProRule" id="PRU01371"/>
    </source>
</evidence>
<keyword evidence="10" id="KW-1185">Reference proteome</keyword>
<feature type="coiled-coil region" evidence="7">
    <location>
        <begin position="196"/>
        <end position="241"/>
    </location>
</feature>
<evidence type="ECO:0000256" key="8">
    <source>
        <dbReference type="SAM" id="MobiDB-lite"/>
    </source>
</evidence>
<dbReference type="InterPro" id="IPR049899">
    <property type="entry name" value="Znf_C2HC_C3H"/>
</dbReference>
<dbReference type="Pfam" id="PF13913">
    <property type="entry name" value="zf-C2HC_2"/>
    <property type="match status" value="2"/>
</dbReference>
<keyword evidence="2" id="KW-0479">Metal-binding</keyword>
<keyword evidence="3 6" id="KW-0863">Zinc-finger</keyword>
<evidence type="ECO:0000256" key="3">
    <source>
        <dbReference type="ARBA" id="ARBA00022771"/>
    </source>
</evidence>
<feature type="compositionally biased region" description="Low complexity" evidence="8">
    <location>
        <begin position="429"/>
        <end position="444"/>
    </location>
</feature>
<dbReference type="PROSITE" id="PS52027">
    <property type="entry name" value="ZF_C2HC_C3H"/>
    <property type="match status" value="1"/>
</dbReference>
<feature type="compositionally biased region" description="Polar residues" evidence="8">
    <location>
        <begin position="131"/>
        <end position="155"/>
    </location>
</feature>
<dbReference type="PANTHER" id="PTHR14649:SF1">
    <property type="entry name" value="ZINC FINGER C2HC DOMAIN-CONTAINING PROTEIN 1C"/>
    <property type="match status" value="1"/>
</dbReference>
<dbReference type="GeneID" id="107118329"/>
<dbReference type="RefSeq" id="XP_015276120.1">
    <property type="nucleotide sequence ID" value="XM_015420634.1"/>
</dbReference>
<gene>
    <name evidence="11" type="primary">ZC2HC1C</name>
</gene>
<evidence type="ECO:0000259" key="9">
    <source>
        <dbReference type="PROSITE" id="PS52027"/>
    </source>
</evidence>
<reference evidence="11" key="1">
    <citation type="submission" date="2025-08" db="UniProtKB">
        <authorList>
            <consortium name="RefSeq"/>
        </authorList>
    </citation>
    <scope>IDENTIFICATION</scope>
</reference>
<protein>
    <submittedName>
        <fullName evidence="11">Zinc finger C2HC domain-containing protein 1C</fullName>
    </submittedName>
</protein>
<dbReference type="Proteomes" id="UP000694871">
    <property type="component" value="Unplaced"/>
</dbReference>
<feature type="domain" description="C2HC/C3H-type" evidence="9">
    <location>
        <begin position="485"/>
        <end position="514"/>
    </location>
</feature>
<name>A0ABM1KQY3_GEKJA</name>
<proteinExistence type="inferred from homology"/>
<feature type="compositionally biased region" description="Polar residues" evidence="8">
    <location>
        <begin position="419"/>
        <end position="428"/>
    </location>
</feature>
<evidence type="ECO:0000256" key="7">
    <source>
        <dbReference type="SAM" id="Coils"/>
    </source>
</evidence>
<evidence type="ECO:0000313" key="10">
    <source>
        <dbReference type="Proteomes" id="UP000694871"/>
    </source>
</evidence>
<organism evidence="10 11">
    <name type="scientific">Gekko japonicus</name>
    <name type="common">Schlegel's Japanese gecko</name>
    <dbReference type="NCBI Taxonomy" id="146911"/>
    <lineage>
        <taxon>Eukaryota</taxon>
        <taxon>Metazoa</taxon>
        <taxon>Chordata</taxon>
        <taxon>Craniata</taxon>
        <taxon>Vertebrata</taxon>
        <taxon>Euteleostomi</taxon>
        <taxon>Lepidosauria</taxon>
        <taxon>Squamata</taxon>
        <taxon>Bifurcata</taxon>
        <taxon>Gekkota</taxon>
        <taxon>Gekkonidae</taxon>
        <taxon>Gekkoninae</taxon>
        <taxon>Gekko</taxon>
    </lineage>
</organism>
<evidence type="ECO:0000256" key="4">
    <source>
        <dbReference type="ARBA" id="ARBA00022833"/>
    </source>
</evidence>